<feature type="compositionally biased region" description="Polar residues" evidence="3">
    <location>
        <begin position="188"/>
        <end position="199"/>
    </location>
</feature>
<feature type="domain" description="BCNT-C" evidence="4">
    <location>
        <begin position="258"/>
        <end position="335"/>
    </location>
</feature>
<feature type="compositionally biased region" description="Acidic residues" evidence="3">
    <location>
        <begin position="32"/>
        <end position="47"/>
    </location>
</feature>
<evidence type="ECO:0000259" key="4">
    <source>
        <dbReference type="PROSITE" id="PS51279"/>
    </source>
</evidence>
<dbReference type="EMBL" id="FWEW01002617">
    <property type="protein sequence ID" value="SLM38634.1"/>
    <property type="molecule type" value="Genomic_DNA"/>
</dbReference>
<protein>
    <recommendedName>
        <fullName evidence="2">SWR1-complex protein 5</fullName>
    </recommendedName>
</protein>
<evidence type="ECO:0000256" key="1">
    <source>
        <dbReference type="ARBA" id="ARBA00010465"/>
    </source>
</evidence>
<dbReference type="Pfam" id="PF07572">
    <property type="entry name" value="BCNT"/>
    <property type="match status" value="1"/>
</dbReference>
<dbReference type="Proteomes" id="UP000192927">
    <property type="component" value="Unassembled WGS sequence"/>
</dbReference>
<evidence type="ECO:0000256" key="3">
    <source>
        <dbReference type="SAM" id="MobiDB-lite"/>
    </source>
</evidence>
<feature type="region of interest" description="Disordered" evidence="3">
    <location>
        <begin position="1"/>
        <end position="199"/>
    </location>
</feature>
<feature type="region of interest" description="Disordered" evidence="3">
    <location>
        <begin position="232"/>
        <end position="278"/>
    </location>
</feature>
<organism evidence="5 6">
    <name type="scientific">Lasallia pustulata</name>
    <dbReference type="NCBI Taxonomy" id="136370"/>
    <lineage>
        <taxon>Eukaryota</taxon>
        <taxon>Fungi</taxon>
        <taxon>Dikarya</taxon>
        <taxon>Ascomycota</taxon>
        <taxon>Pezizomycotina</taxon>
        <taxon>Lecanoromycetes</taxon>
        <taxon>OSLEUM clade</taxon>
        <taxon>Umbilicariomycetidae</taxon>
        <taxon>Umbilicariales</taxon>
        <taxon>Umbilicariaceae</taxon>
        <taxon>Lasallia</taxon>
    </lineage>
</organism>
<evidence type="ECO:0000313" key="6">
    <source>
        <dbReference type="Proteomes" id="UP000192927"/>
    </source>
</evidence>
<proteinExistence type="inferred from homology"/>
<dbReference type="AlphaFoldDB" id="A0A1W5D686"/>
<accession>A0A1W5D686</accession>
<dbReference type="InterPro" id="IPR011421">
    <property type="entry name" value="BCNT-C"/>
</dbReference>
<dbReference type="InterPro" id="IPR027124">
    <property type="entry name" value="Swc5/CFDP1/2"/>
</dbReference>
<dbReference type="GO" id="GO:0000812">
    <property type="term" value="C:Swr1 complex"/>
    <property type="evidence" value="ECO:0007669"/>
    <property type="project" value="TreeGrafter"/>
</dbReference>
<comment type="similarity">
    <text evidence="1">Belongs to the SWC5 family.</text>
</comment>
<sequence length="335" mass="35673">MASNLVHPDQNPEDADYRSSEDSDFDPTPGGADDDAASSASEAEDPDSASKATSGKKGKKRKGGTETESLGFENSGDEATIRRGKKKKRRKGDLDEQDEEGGEGGVVKTRSMMAVKEKEKKPLAGAAGATVDVDALWRSLNGGSTKSGTTSTQATESSAPSEKVGTPSEKRHTHNEDLSVQDAGGEAGTTQISAVSSSDTISIKRTYTFAGETITEEKLVPKTSASALLYLQSQAANTPSPPTPPNQKPLRRPKKRVSAFEPNPAGIVKGLPSAGPKLNTMEKSKLDWAGYVDKEGIKEELDVAEKAKEGYLGRMDFLGRVEAKREDERKGARMK</sequence>
<evidence type="ECO:0000313" key="5">
    <source>
        <dbReference type="EMBL" id="SLM38634.1"/>
    </source>
</evidence>
<feature type="compositionally biased region" description="Basic and acidic residues" evidence="3">
    <location>
        <begin position="168"/>
        <end position="177"/>
    </location>
</feature>
<feature type="compositionally biased region" description="Low complexity" evidence="3">
    <location>
        <begin position="123"/>
        <end position="152"/>
    </location>
</feature>
<dbReference type="PANTHER" id="PTHR48407:SF1">
    <property type="entry name" value="CRANIOFACIAL DEVELOPMENT PROTEIN 1"/>
    <property type="match status" value="1"/>
</dbReference>
<feature type="compositionally biased region" description="Basic residues" evidence="3">
    <location>
        <begin position="82"/>
        <end position="91"/>
    </location>
</feature>
<keyword evidence="6" id="KW-1185">Reference proteome</keyword>
<dbReference type="PANTHER" id="PTHR48407">
    <property type="entry name" value="CRANIOFACIAL DEVELOPMENT PROTEIN 1"/>
    <property type="match status" value="1"/>
</dbReference>
<name>A0A1W5D686_9LECA</name>
<reference evidence="6" key="1">
    <citation type="submission" date="2017-03" db="EMBL/GenBank/DDBJ databases">
        <authorList>
            <person name="Sharma R."/>
            <person name="Thines M."/>
        </authorList>
    </citation>
    <scope>NUCLEOTIDE SEQUENCE [LARGE SCALE GENOMIC DNA]</scope>
</reference>
<dbReference type="PROSITE" id="PS51279">
    <property type="entry name" value="BCNT_C"/>
    <property type="match status" value="1"/>
</dbReference>
<evidence type="ECO:0000256" key="2">
    <source>
        <dbReference type="ARBA" id="ARBA00019138"/>
    </source>
</evidence>